<proteinExistence type="predicted"/>
<dbReference type="RefSeq" id="WP_073136720.1">
    <property type="nucleotide sequence ID" value="NZ_FQWQ01000002.1"/>
</dbReference>
<gene>
    <name evidence="1" type="ORF">SAMN04488109_3674</name>
</gene>
<keyword evidence="2" id="KW-1185">Reference proteome</keyword>
<evidence type="ECO:0000313" key="2">
    <source>
        <dbReference type="Proteomes" id="UP000184212"/>
    </source>
</evidence>
<organism evidence="1 2">
    <name type="scientific">Chryseolinea serpens</name>
    <dbReference type="NCBI Taxonomy" id="947013"/>
    <lineage>
        <taxon>Bacteria</taxon>
        <taxon>Pseudomonadati</taxon>
        <taxon>Bacteroidota</taxon>
        <taxon>Cytophagia</taxon>
        <taxon>Cytophagales</taxon>
        <taxon>Fulvivirgaceae</taxon>
        <taxon>Chryseolinea</taxon>
    </lineage>
</organism>
<reference evidence="1 2" key="1">
    <citation type="submission" date="2016-11" db="EMBL/GenBank/DDBJ databases">
        <authorList>
            <person name="Jaros S."/>
            <person name="Januszkiewicz K."/>
            <person name="Wedrychowicz H."/>
        </authorList>
    </citation>
    <scope>NUCLEOTIDE SEQUENCE [LARGE SCALE GENOMIC DNA]</scope>
    <source>
        <strain evidence="1 2">DSM 24574</strain>
    </source>
</reference>
<dbReference type="Proteomes" id="UP000184212">
    <property type="component" value="Unassembled WGS sequence"/>
</dbReference>
<sequence>MKTVRTTSGTRKIEDWNANLIPLQLREILQDQRKTLIDRLLNENGLQVYVDHKMGLKMTSAQNGKVRGGLGRLMNAGIDIDNYLPILEMVLQNENTYIDSGFFYKEIDSCIRRCMQESQLTLPHMEMSSFDGMGMNLMDVLNRRN</sequence>
<dbReference type="STRING" id="947013.SAMN04488109_3674"/>
<protein>
    <submittedName>
        <fullName evidence="1">Uncharacterized protein</fullName>
    </submittedName>
</protein>
<dbReference type="AlphaFoldDB" id="A0A1M5RZD7"/>
<dbReference type="OrthoDB" id="979136at2"/>
<accession>A0A1M5RZD7</accession>
<dbReference type="EMBL" id="FQWQ01000002">
    <property type="protein sequence ID" value="SHH31737.1"/>
    <property type="molecule type" value="Genomic_DNA"/>
</dbReference>
<evidence type="ECO:0000313" key="1">
    <source>
        <dbReference type="EMBL" id="SHH31737.1"/>
    </source>
</evidence>
<name>A0A1M5RZD7_9BACT</name>